<dbReference type="Proteomes" id="UP001515641">
    <property type="component" value="Unassembled WGS sequence"/>
</dbReference>
<dbReference type="Gene3D" id="3.30.700.10">
    <property type="entry name" value="Glycoprotein, Type 4 Pilin"/>
    <property type="match status" value="1"/>
</dbReference>
<comment type="caution">
    <text evidence="6">The sequence shown here is derived from an EMBL/GenBank/DDBJ whole genome shotgun (WGS) entry which is preliminary data.</text>
</comment>
<feature type="transmembrane region" description="Helical" evidence="5">
    <location>
        <begin position="7"/>
        <end position="31"/>
    </location>
</feature>
<keyword evidence="5" id="KW-1133">Transmembrane helix</keyword>
<dbReference type="Pfam" id="PF00114">
    <property type="entry name" value="Pilin"/>
    <property type="match status" value="1"/>
</dbReference>
<evidence type="ECO:0000256" key="3">
    <source>
        <dbReference type="ARBA" id="ARBA00023157"/>
    </source>
</evidence>
<evidence type="ECO:0000256" key="4">
    <source>
        <dbReference type="RuleBase" id="RU000389"/>
    </source>
</evidence>
<dbReference type="InterPro" id="IPR012902">
    <property type="entry name" value="N_methyl_site"/>
</dbReference>
<organism evidence="6 7">
    <name type="scientific">Chromobacterium fluminis</name>
    <dbReference type="NCBI Taxonomy" id="3044269"/>
    <lineage>
        <taxon>Bacteria</taxon>
        <taxon>Pseudomonadati</taxon>
        <taxon>Pseudomonadota</taxon>
        <taxon>Betaproteobacteria</taxon>
        <taxon>Neisseriales</taxon>
        <taxon>Chromobacteriaceae</taxon>
        <taxon>Chromobacterium</taxon>
    </lineage>
</organism>
<name>A0ABX0L2H0_9NEIS</name>
<dbReference type="InterPro" id="IPR045584">
    <property type="entry name" value="Pilin-like"/>
</dbReference>
<evidence type="ECO:0000313" key="6">
    <source>
        <dbReference type="EMBL" id="NHR05905.1"/>
    </source>
</evidence>
<evidence type="ECO:0000256" key="2">
    <source>
        <dbReference type="ARBA" id="ARBA00022481"/>
    </source>
</evidence>
<dbReference type="EMBL" id="JAAOMA010000014">
    <property type="protein sequence ID" value="NHR05905.1"/>
    <property type="molecule type" value="Genomic_DNA"/>
</dbReference>
<dbReference type="NCBIfam" id="TIGR02532">
    <property type="entry name" value="IV_pilin_GFxxxE"/>
    <property type="match status" value="1"/>
</dbReference>
<keyword evidence="5" id="KW-0472">Membrane</keyword>
<dbReference type="PANTHER" id="PTHR30093:SF34">
    <property type="entry name" value="PREPILIN PEPTIDASE-DEPENDENT PROTEIN D"/>
    <property type="match status" value="1"/>
</dbReference>
<keyword evidence="4" id="KW-0281">Fimbrium</keyword>
<keyword evidence="3" id="KW-1015">Disulfide bond</keyword>
<evidence type="ECO:0000256" key="1">
    <source>
        <dbReference type="ARBA" id="ARBA00005233"/>
    </source>
</evidence>
<comment type="similarity">
    <text evidence="1 4">Belongs to the N-Me-Phe pilin family.</text>
</comment>
<sequence length="141" mass="14675">MRSAASGFTLIELMIVVAIVGILAAIAIPAYQDYVIRSKVSEGLNFIDHAKTTVSESYLANNVWPANNASAGMPSMLSGNYVSDVQVTIAGGVSIITATFQASSVPSLSVVFTPSVASSGAVQWTCAGQGQNLQYLPSICR</sequence>
<gene>
    <name evidence="6" type="ORF">HA052_11930</name>
</gene>
<evidence type="ECO:0000256" key="5">
    <source>
        <dbReference type="SAM" id="Phobius"/>
    </source>
</evidence>
<keyword evidence="5" id="KW-0812">Transmembrane</keyword>
<dbReference type="Pfam" id="PF07963">
    <property type="entry name" value="N_methyl"/>
    <property type="match status" value="1"/>
</dbReference>
<protein>
    <submittedName>
        <fullName evidence="6">Prepilin-type N-terminal cleavage/methylation domain-containing protein</fullName>
    </submittedName>
</protein>
<keyword evidence="2" id="KW-0488">Methylation</keyword>
<proteinExistence type="inferred from homology"/>
<reference evidence="6 7" key="1">
    <citation type="submission" date="2020-03" db="EMBL/GenBank/DDBJ databases">
        <title>Draft genome sequence of environmentally isolated cultures.</title>
        <authorList>
            <person name="Wilson H.S."/>
            <person name="De Leon M.E."/>
        </authorList>
    </citation>
    <scope>NUCLEOTIDE SEQUENCE [LARGE SCALE GENOMIC DNA]</scope>
    <source>
        <strain evidence="6 7">HSC-31F16</strain>
    </source>
</reference>
<evidence type="ECO:0000313" key="7">
    <source>
        <dbReference type="Proteomes" id="UP001515641"/>
    </source>
</evidence>
<accession>A0ABX0L2H0</accession>
<dbReference type="SUPFAM" id="SSF54523">
    <property type="entry name" value="Pili subunits"/>
    <property type="match status" value="1"/>
</dbReference>
<dbReference type="PROSITE" id="PS00409">
    <property type="entry name" value="PROKAR_NTER_METHYL"/>
    <property type="match status" value="1"/>
</dbReference>
<dbReference type="PANTHER" id="PTHR30093">
    <property type="entry name" value="GENERAL SECRETION PATHWAY PROTEIN G"/>
    <property type="match status" value="1"/>
</dbReference>
<keyword evidence="7" id="KW-1185">Reference proteome</keyword>
<dbReference type="InterPro" id="IPR001082">
    <property type="entry name" value="Pilin"/>
</dbReference>